<evidence type="ECO:0000256" key="6">
    <source>
        <dbReference type="ARBA" id="ARBA00020337"/>
    </source>
</evidence>
<dbReference type="EC" id="3.1.1.31" evidence="5 7"/>
<evidence type="ECO:0000256" key="7">
    <source>
        <dbReference type="RuleBase" id="RU365095"/>
    </source>
</evidence>
<evidence type="ECO:0000256" key="5">
    <source>
        <dbReference type="ARBA" id="ARBA00013198"/>
    </source>
</evidence>
<evidence type="ECO:0000313" key="9">
    <source>
        <dbReference type="EMBL" id="ACT59049.1"/>
    </source>
</evidence>
<dbReference type="Pfam" id="PF01182">
    <property type="entry name" value="Glucosamine_iso"/>
    <property type="match status" value="1"/>
</dbReference>
<dbReference type="GO" id="GO:0006098">
    <property type="term" value="P:pentose-phosphate shunt"/>
    <property type="evidence" value="ECO:0007669"/>
    <property type="project" value="UniProtKB-UniPathway"/>
</dbReference>
<gene>
    <name evidence="7" type="primary">pgl</name>
    <name evidence="9" type="ordered locus">Hbal_1357</name>
</gene>
<protein>
    <recommendedName>
        <fullName evidence="6 7">6-phosphogluconolactonase</fullName>
        <shortName evidence="7">6PGL</shortName>
        <ecNumber evidence="5 7">3.1.1.31</ecNumber>
    </recommendedName>
</protein>
<evidence type="ECO:0000256" key="1">
    <source>
        <dbReference type="ARBA" id="ARBA00000832"/>
    </source>
</evidence>
<reference evidence="10" key="1">
    <citation type="journal article" date="2011" name="J. Bacteriol.">
        <title>Genome sequences of eight morphologically diverse alphaproteobacteria.</title>
        <authorList>
            <consortium name="US DOE Joint Genome Institute"/>
            <person name="Brown P.J."/>
            <person name="Kysela D.T."/>
            <person name="Buechlein A."/>
            <person name="Hemmerich C."/>
            <person name="Brun Y.V."/>
        </authorList>
    </citation>
    <scope>NUCLEOTIDE SEQUENCE [LARGE SCALE GENOMIC DNA]</scope>
    <source>
        <strain evidence="10">ATCC 49814 / DSM 5838 / IFAM 1418</strain>
    </source>
</reference>
<dbReference type="CDD" id="cd01400">
    <property type="entry name" value="6PGL"/>
    <property type="match status" value="1"/>
</dbReference>
<dbReference type="PANTHER" id="PTHR11054">
    <property type="entry name" value="6-PHOSPHOGLUCONOLACTONASE"/>
    <property type="match status" value="1"/>
</dbReference>
<dbReference type="InterPro" id="IPR005900">
    <property type="entry name" value="6-phosphogluconolactonase_DevB"/>
</dbReference>
<dbReference type="STRING" id="582402.Hbal_1357"/>
<evidence type="ECO:0000259" key="8">
    <source>
        <dbReference type="Pfam" id="PF01182"/>
    </source>
</evidence>
<evidence type="ECO:0000256" key="4">
    <source>
        <dbReference type="ARBA" id="ARBA00010662"/>
    </source>
</evidence>
<dbReference type="RefSeq" id="WP_015827199.1">
    <property type="nucleotide sequence ID" value="NC_012982.1"/>
</dbReference>
<dbReference type="PANTHER" id="PTHR11054:SF0">
    <property type="entry name" value="6-PHOSPHOGLUCONOLACTONASE"/>
    <property type="match status" value="1"/>
</dbReference>
<dbReference type="UniPathway" id="UPA00115">
    <property type="reaction ID" value="UER00409"/>
</dbReference>
<comment type="pathway">
    <text evidence="3 7">Carbohydrate degradation; pentose phosphate pathway; D-ribulose 5-phosphate from D-glucose 6-phosphate (oxidative stage): step 2/3.</text>
</comment>
<dbReference type="OrthoDB" id="9810967at2"/>
<sequence length="230" mass="25048">MSFEIFENKIDLVERAYEIVYEALDVGLAQNGSASLMCSGGSTPGPLYEQLSSSDLDWSNINVGLVDDRWVAPDHDRSNEKLLRNTLLKNAGAAARFFPMYVEGKSAKEAVDQRGEEFATISLPLDVVILGMGPDGHSLSWFPNADGLAEATDPDNESLIAAVMANRSKVTGDELERMTLTYKAIAQSSTVILMMTGADKREVFESDDQSLPIKTLQKAAGDRLIVLWAA</sequence>
<dbReference type="KEGG" id="hba:Hbal_1357"/>
<dbReference type="SUPFAM" id="SSF100950">
    <property type="entry name" value="NagB/RpiA/CoA transferase-like"/>
    <property type="match status" value="1"/>
</dbReference>
<accession>C6XIV4</accession>
<evidence type="ECO:0000256" key="2">
    <source>
        <dbReference type="ARBA" id="ARBA00002681"/>
    </source>
</evidence>
<keyword evidence="10" id="KW-1185">Reference proteome</keyword>
<dbReference type="Gene3D" id="3.40.50.1360">
    <property type="match status" value="1"/>
</dbReference>
<dbReference type="InterPro" id="IPR037171">
    <property type="entry name" value="NagB/RpiA_transferase-like"/>
</dbReference>
<dbReference type="GO" id="GO:0005975">
    <property type="term" value="P:carbohydrate metabolic process"/>
    <property type="evidence" value="ECO:0007669"/>
    <property type="project" value="UniProtKB-UniRule"/>
</dbReference>
<dbReference type="AlphaFoldDB" id="C6XIV4"/>
<feature type="domain" description="Glucosamine/galactosamine-6-phosphate isomerase" evidence="8">
    <location>
        <begin position="9"/>
        <end position="219"/>
    </location>
</feature>
<organism evidence="9 10">
    <name type="scientific">Hirschia baltica (strain ATCC 49814 / DSM 5838 / IFAM 1418)</name>
    <dbReference type="NCBI Taxonomy" id="582402"/>
    <lineage>
        <taxon>Bacteria</taxon>
        <taxon>Pseudomonadati</taxon>
        <taxon>Pseudomonadota</taxon>
        <taxon>Alphaproteobacteria</taxon>
        <taxon>Hyphomonadales</taxon>
        <taxon>Hyphomonadaceae</taxon>
        <taxon>Hirschia</taxon>
    </lineage>
</organism>
<dbReference type="eggNOG" id="COG0363">
    <property type="taxonomic scope" value="Bacteria"/>
</dbReference>
<dbReference type="HOGENOM" id="CLU_053947_2_1_5"/>
<dbReference type="InterPro" id="IPR039104">
    <property type="entry name" value="6PGL"/>
</dbReference>
<name>C6XIV4_HIRBI</name>
<proteinExistence type="inferred from homology"/>
<keyword evidence="7" id="KW-0378">Hydrolase</keyword>
<comment type="similarity">
    <text evidence="4 7">Belongs to the glucosamine/galactosamine-6-phosphate isomerase family. 6-phosphogluconolactonase subfamily.</text>
</comment>
<dbReference type="GO" id="GO:0017057">
    <property type="term" value="F:6-phosphogluconolactonase activity"/>
    <property type="evidence" value="ECO:0007669"/>
    <property type="project" value="UniProtKB-UniRule"/>
</dbReference>
<comment type="catalytic activity">
    <reaction evidence="1 7">
        <text>6-phospho-D-glucono-1,5-lactone + H2O = 6-phospho-D-gluconate + H(+)</text>
        <dbReference type="Rhea" id="RHEA:12556"/>
        <dbReference type="ChEBI" id="CHEBI:15377"/>
        <dbReference type="ChEBI" id="CHEBI:15378"/>
        <dbReference type="ChEBI" id="CHEBI:57955"/>
        <dbReference type="ChEBI" id="CHEBI:58759"/>
        <dbReference type="EC" id="3.1.1.31"/>
    </reaction>
</comment>
<evidence type="ECO:0000256" key="3">
    <source>
        <dbReference type="ARBA" id="ARBA00004961"/>
    </source>
</evidence>
<dbReference type="Proteomes" id="UP000002745">
    <property type="component" value="Chromosome"/>
</dbReference>
<dbReference type="InterPro" id="IPR006148">
    <property type="entry name" value="Glc/Gal-6P_isomerase"/>
</dbReference>
<comment type="function">
    <text evidence="2 7">Hydrolysis of 6-phosphogluconolactone to 6-phosphogluconate.</text>
</comment>
<dbReference type="NCBIfam" id="TIGR01198">
    <property type="entry name" value="pgl"/>
    <property type="match status" value="1"/>
</dbReference>
<dbReference type="EMBL" id="CP001678">
    <property type="protein sequence ID" value="ACT59049.1"/>
    <property type="molecule type" value="Genomic_DNA"/>
</dbReference>
<evidence type="ECO:0000313" key="10">
    <source>
        <dbReference type="Proteomes" id="UP000002745"/>
    </source>
</evidence>